<name>A0A9J7A1A5_9GAMM</name>
<evidence type="ECO:0000256" key="1">
    <source>
        <dbReference type="SAM" id="MobiDB-lite"/>
    </source>
</evidence>
<organism evidence="2 3">
    <name type="scientific">Candidatus Endoriftia persephonae</name>
    <dbReference type="NCBI Taxonomy" id="393765"/>
    <lineage>
        <taxon>Bacteria</taxon>
        <taxon>Pseudomonadati</taxon>
        <taxon>Pseudomonadota</taxon>
        <taxon>Gammaproteobacteria</taxon>
        <taxon>Chromatiales</taxon>
        <taxon>Sedimenticolaceae</taxon>
        <taxon>Candidatus Endoriftia</taxon>
    </lineage>
</organism>
<dbReference type="RefSeq" id="WP_006474156.1">
    <property type="nucleotide sequence ID" value="NZ_CP090569.1"/>
</dbReference>
<reference evidence="2" key="1">
    <citation type="journal article" date="2022" name="Mol. Ecol. Resour.">
        <title>The complete and closed genome of the facultative generalist Candidatus Endoriftia persephone from deep-sea hydrothermal vents.</title>
        <authorList>
            <person name="de Oliveira A.L."/>
            <person name="Srivastava A."/>
            <person name="Espada-Hinojosa S."/>
            <person name="Bright M."/>
        </authorList>
    </citation>
    <scope>NUCLEOTIDE SEQUENCE</scope>
    <source>
        <strain evidence="2">Tica-EPR-9o50.N</strain>
    </source>
</reference>
<feature type="region of interest" description="Disordered" evidence="1">
    <location>
        <begin position="421"/>
        <end position="467"/>
    </location>
</feature>
<feature type="compositionally biased region" description="Polar residues" evidence="1">
    <location>
        <begin position="456"/>
        <end position="467"/>
    </location>
</feature>
<keyword evidence="3" id="KW-1185">Reference proteome</keyword>
<evidence type="ECO:0000313" key="3">
    <source>
        <dbReference type="Proteomes" id="UP001056649"/>
    </source>
</evidence>
<evidence type="ECO:0000313" key="2">
    <source>
        <dbReference type="EMBL" id="USF88729.1"/>
    </source>
</evidence>
<gene>
    <name evidence="2" type="ORF">L0Y14_05720</name>
</gene>
<evidence type="ECO:0008006" key="4">
    <source>
        <dbReference type="Google" id="ProtNLM"/>
    </source>
</evidence>
<dbReference type="Proteomes" id="UP001056649">
    <property type="component" value="Chromosome"/>
</dbReference>
<sequence>MHKLSAIQDKYQRLLGPLPASAILQAHRQVGVYPGPTSERGRRPTPEDQIKYIYRQMWVDPELRSAILEIRQMDREDLRVKKIHRRTAAAVIKGGLKLKNPNQTTSVRKAWDRFERRLKLQQSPKLLSDARGLLMEGNLPMQWVLDHERRSVLQGVRMPAETILPKVGQNGQFLDPRLAYEQHDLANGAILFTFALWQLTLGRLTPDNFDDWGSLGRPYLDAARSVWKKLVMTEEDLVLRRRMRAPLRVAHVLEGANKEELASYRDQVERDQAEGITTDYYLNKKGAVSPVQGDANLDQIADVAHLLDTFFSGSPAPKGLFGYVGDLSRDILEDLKRDFFEEVDAIQDELSTVYQTGFELQLLLDGMSPDNFDFSVEFAERRTETPNQAADRALKWQALGISQQTVLDIINLDAETELKRKQQERGKWNPYPDPNAINPKRPSVSITPGNAKKGESATTISTRSGND</sequence>
<protein>
    <recommendedName>
        <fullName evidence="4">Phage portal protein</fullName>
    </recommendedName>
</protein>
<proteinExistence type="predicted"/>
<dbReference type="KEGG" id="eps:L0Y14_05720"/>
<dbReference type="EMBL" id="CP090569">
    <property type="protein sequence ID" value="USF88729.1"/>
    <property type="molecule type" value="Genomic_DNA"/>
</dbReference>
<dbReference type="AlphaFoldDB" id="A0A9J7A1A5"/>
<accession>A0A9J7A1A5</accession>